<reference evidence="2" key="1">
    <citation type="submission" date="2021-01" db="EMBL/GenBank/DDBJ databases">
        <authorList>
            <person name="Corre E."/>
            <person name="Pelletier E."/>
            <person name="Niang G."/>
            <person name="Scheremetjew M."/>
            <person name="Finn R."/>
            <person name="Kale V."/>
            <person name="Holt S."/>
            <person name="Cochrane G."/>
            <person name="Meng A."/>
            <person name="Brown T."/>
            <person name="Cohen L."/>
        </authorList>
    </citation>
    <scope>NUCLEOTIDE SEQUENCE</scope>
</reference>
<feature type="compositionally biased region" description="Pro residues" evidence="1">
    <location>
        <begin position="419"/>
        <end position="438"/>
    </location>
</feature>
<feature type="compositionally biased region" description="Polar residues" evidence="1">
    <location>
        <begin position="174"/>
        <end position="184"/>
    </location>
</feature>
<evidence type="ECO:0000256" key="1">
    <source>
        <dbReference type="SAM" id="MobiDB-lite"/>
    </source>
</evidence>
<gene>
    <name evidence="2" type="ORF">NSCI0253_LOCUS4633</name>
</gene>
<proteinExistence type="predicted"/>
<feature type="compositionally biased region" description="Low complexity" evidence="1">
    <location>
        <begin position="185"/>
        <end position="198"/>
    </location>
</feature>
<protein>
    <submittedName>
        <fullName evidence="2">Uncharacterized protein</fullName>
    </submittedName>
</protein>
<accession>A0A7S0ZSC1</accession>
<name>A0A7S0ZSC1_NOCSC</name>
<dbReference type="EMBL" id="HBFQ01006544">
    <property type="protein sequence ID" value="CAD8830287.1"/>
    <property type="molecule type" value="Transcribed_RNA"/>
</dbReference>
<organism evidence="2">
    <name type="scientific">Noctiluca scintillans</name>
    <name type="common">Sea sparkle</name>
    <name type="synonym">Red tide dinoflagellate</name>
    <dbReference type="NCBI Taxonomy" id="2966"/>
    <lineage>
        <taxon>Eukaryota</taxon>
        <taxon>Sar</taxon>
        <taxon>Alveolata</taxon>
        <taxon>Dinophyceae</taxon>
        <taxon>Noctilucales</taxon>
        <taxon>Noctilucaceae</taxon>
        <taxon>Noctiluca</taxon>
    </lineage>
</organism>
<sequence>MMHLDLEVCALDADGVGSCGPGTVAYGSPGGAPPAEFNLERVRTAVTGLQSEGLRVLLVSRWELPGPLHEGSQLDVSRLYHVKALNDTVVELIRVAMEYSCPFITNEDVSVLESDWRLPPVRMLWLRNARAQQLHIKFAFNIKGDFGAAFPQQVKSHLARRAAVRRNRVASSVQEDSGSVWEQTSEPSAPAQSAPESAAASWLGGLETDFLGTSQRPDTHSGPPLPSASAAFFVADEHLAGGNVKAAGGDAAGGVPVRPECNVPPMLTVMTPINGKDQQVLAVLCEDQSAGLFPYALDLSGNIDSTISKSDNRREWSSALAVHGRQWDLPALLLTTERQGMCAIGIGSNAKSRKRAAYLALAVTARARSQSTVVQDPSSDGALQEMVSQVCELFEIAPPVAEGRDPFANHVQTSLCAGVPPPPPPGGPPEGCSLPPPPPEERVWETVPKLDSLSQRIVVAKAPYDAEGQGYLSLRVGDRARLGWDLTEPGTTSDLFKDYVYGSLIDPESPCEGWFPLEVVLFEITA</sequence>
<evidence type="ECO:0000313" key="2">
    <source>
        <dbReference type="EMBL" id="CAD8830287.1"/>
    </source>
</evidence>
<feature type="region of interest" description="Disordered" evidence="1">
    <location>
        <begin position="169"/>
        <end position="198"/>
    </location>
</feature>
<dbReference type="AlphaFoldDB" id="A0A7S0ZSC1"/>
<feature type="region of interest" description="Disordered" evidence="1">
    <location>
        <begin position="419"/>
        <end position="440"/>
    </location>
</feature>